<evidence type="ECO:0000256" key="8">
    <source>
        <dbReference type="ARBA" id="ARBA00022989"/>
    </source>
</evidence>
<keyword evidence="6" id="KW-0808">Transferase</keyword>
<evidence type="ECO:0000313" key="16">
    <source>
        <dbReference type="EMBL" id="RWR13114.1"/>
    </source>
</evidence>
<gene>
    <name evidence="16" type="primary">mprF</name>
    <name evidence="16" type="ORF">D2T33_07030</name>
</gene>
<comment type="subcellular location">
    <subcellularLocation>
        <location evidence="1">Cell membrane</location>
        <topology evidence="1">Multi-pass membrane protein</topology>
    </subcellularLocation>
</comment>
<proteinExistence type="inferred from homology"/>
<comment type="similarity">
    <text evidence="2">Belongs to the LPG synthase family.</text>
</comment>
<feature type="transmembrane region" description="Helical" evidence="14">
    <location>
        <begin position="61"/>
        <end position="81"/>
    </location>
</feature>
<sequence>MTEPAGPHSSSHPHSRSGMLRHLAPVLVGLGLFGVGLWALHRLLKPVDPADVLAQMQSTPLHVLLIALGATAMGYLALIGYDFWALKYLDKKLPVRVVALGGFLGYAFGNTIGVSVLSGGAVRYRIYSAFGLNAFEVAALASYIAIAMGTGLSLVGILALALHPAALAGLLPLSEGAVRALALLGGGGTLALLYALAFSGKSLHWRRYELSMPNPKILTGQMVVALFDSTMASLTLYILMPAGTPDFVTFLAIYAAATMVGVMSHVPGGVGVFETVVMAAMPAGVNAGEVAAALLMFRIIYYLLPFAIAFIIVSLNEARLAGGWAVRLFGEVSEPMRPAFSALSGVVPWLAGAWALGFGSYLLAVSLMPSVRAAAADDNDIVGAILLEGGTLTSAVAGIVLLILSQGLARRISGAFVLTLVALGGGAVAALLNGLRIDSALLLIGGALLLLPFRHEFYRRAAITEGVLSPVWFGLVLAVVLSAGTFFFFIHAATPWSQAMWWDFATSANTPRALRAGLLASAMLLVFTIVLALQPVRRRAAAPPSDPLEHAARIVAAQDRPQACLALTGDKEFRFSPDGRAFIMFARRRNHWIAFGDPVGPEDALNAAGWAFVEAAQNANGRPVFYEISQRHLPLMVEMGLSLHEVGEEAVVRLPGFSLAQCGLLGPAHAAALRAGLTVEVMQPPHAPELIEELRAISDAWLAAPVGLEKGFSAGRFDTAYLNHFPIAVVRRAGKAVAFANILSPGSGRRVALDLMRYLPEDAAGLSPVAMIEFLFVSLIEQYRDAGAQEFSLGMAPLAGLSERRTDRLWSRFGSIMFRHGGAFEDFDSLRSFKQKFLPDWRPRYIALPVGVSPMMAMADVATLIAGGPHGLLRRPGGAKAPAKS</sequence>
<feature type="transmembrane region" description="Helical" evidence="14">
    <location>
        <begin position="299"/>
        <end position="318"/>
    </location>
</feature>
<name>A0A443IYD5_9RHOB</name>
<dbReference type="Pfam" id="PF09924">
    <property type="entry name" value="LPG_synthase_C"/>
    <property type="match status" value="1"/>
</dbReference>
<dbReference type="InterPro" id="IPR022791">
    <property type="entry name" value="L-PG_synthase/AglD"/>
</dbReference>
<dbReference type="Pfam" id="PF03706">
    <property type="entry name" value="LPG_synthase_TM"/>
    <property type="match status" value="1"/>
</dbReference>
<comment type="catalytic activity">
    <reaction evidence="13">
        <text>L-lysyl-tRNA(Lys) + a 1,2-diacyl-sn-glycero-3-phospho-(1'-sn-glycerol) = a 1,2-diacyl-sn-glycero-3-phospho-1'-(3'-O-L-lysyl)-sn-glycerol + tRNA(Lys)</text>
        <dbReference type="Rhea" id="RHEA:10668"/>
        <dbReference type="Rhea" id="RHEA-COMP:9696"/>
        <dbReference type="Rhea" id="RHEA-COMP:9697"/>
        <dbReference type="ChEBI" id="CHEBI:64716"/>
        <dbReference type="ChEBI" id="CHEBI:75792"/>
        <dbReference type="ChEBI" id="CHEBI:78442"/>
        <dbReference type="ChEBI" id="CHEBI:78529"/>
        <dbReference type="EC" id="2.3.2.3"/>
    </reaction>
</comment>
<dbReference type="GO" id="GO:0046677">
    <property type="term" value="P:response to antibiotic"/>
    <property type="evidence" value="ECO:0007669"/>
    <property type="project" value="UniProtKB-KW"/>
</dbReference>
<keyword evidence="17" id="KW-1185">Reference proteome</keyword>
<dbReference type="EMBL" id="SAUW01000006">
    <property type="protein sequence ID" value="RWR13114.1"/>
    <property type="molecule type" value="Genomic_DNA"/>
</dbReference>
<feature type="transmembrane region" description="Helical" evidence="14">
    <location>
        <begin position="247"/>
        <end position="266"/>
    </location>
</feature>
<feature type="transmembrane region" description="Helical" evidence="14">
    <location>
        <begin position="218"/>
        <end position="240"/>
    </location>
</feature>
<keyword evidence="11" id="KW-0046">Antibiotic resistance</keyword>
<dbReference type="AlphaFoldDB" id="A0A443IYD5"/>
<evidence type="ECO:0000256" key="14">
    <source>
        <dbReference type="SAM" id="Phobius"/>
    </source>
</evidence>
<dbReference type="GO" id="GO:0055091">
    <property type="term" value="P:phospholipid homeostasis"/>
    <property type="evidence" value="ECO:0007669"/>
    <property type="project" value="TreeGrafter"/>
</dbReference>
<feature type="transmembrane region" description="Helical" evidence="14">
    <location>
        <begin position="93"/>
        <end position="114"/>
    </location>
</feature>
<feature type="transmembrane region" description="Helical" evidence="14">
    <location>
        <begin position="20"/>
        <end position="40"/>
    </location>
</feature>
<dbReference type="GO" id="GO:0050071">
    <property type="term" value="F:phosphatidylglycerol lysyltransferase activity"/>
    <property type="evidence" value="ECO:0007669"/>
    <property type="project" value="UniProtKB-EC"/>
</dbReference>
<evidence type="ECO:0000256" key="3">
    <source>
        <dbReference type="ARBA" id="ARBA00012014"/>
    </source>
</evidence>
<evidence type="ECO:0000256" key="4">
    <source>
        <dbReference type="ARBA" id="ARBA00021546"/>
    </source>
</evidence>
<keyword evidence="5" id="KW-1003">Cell membrane</keyword>
<evidence type="ECO:0000256" key="13">
    <source>
        <dbReference type="ARBA" id="ARBA00047540"/>
    </source>
</evidence>
<evidence type="ECO:0000259" key="15">
    <source>
        <dbReference type="Pfam" id="PF09924"/>
    </source>
</evidence>
<dbReference type="NCBIfam" id="NF033480">
    <property type="entry name" value="bifunc_MprF"/>
    <property type="match status" value="1"/>
</dbReference>
<evidence type="ECO:0000256" key="2">
    <source>
        <dbReference type="ARBA" id="ARBA00008627"/>
    </source>
</evidence>
<dbReference type="InterPro" id="IPR016181">
    <property type="entry name" value="Acyl_CoA_acyltransferase"/>
</dbReference>
<dbReference type="InterPro" id="IPR051211">
    <property type="entry name" value="PG_lysyltransferase"/>
</dbReference>
<protein>
    <recommendedName>
        <fullName evidence="4">Phosphatidylglycerol lysyltransferase</fullName>
        <ecNumber evidence="3">2.3.2.3</ecNumber>
    </recommendedName>
    <alternativeName>
        <fullName evidence="12">Lysylphosphatidylglycerol synthase</fullName>
    </alternativeName>
</protein>
<feature type="transmembrane region" description="Helical" evidence="14">
    <location>
        <begin position="470"/>
        <end position="493"/>
    </location>
</feature>
<reference evidence="16 17" key="1">
    <citation type="submission" date="2019-01" db="EMBL/GenBank/DDBJ databases">
        <title>Sinorhodobacter populi sp. nov. isolated from the symptomatic bark tissue of Populus euramericana canker.</title>
        <authorList>
            <person name="Xu G."/>
        </authorList>
    </citation>
    <scope>NUCLEOTIDE SEQUENCE [LARGE SCALE GENOMIC DNA]</scope>
    <source>
        <strain evidence="16 17">2D-5</strain>
    </source>
</reference>
<evidence type="ECO:0000256" key="11">
    <source>
        <dbReference type="ARBA" id="ARBA00023251"/>
    </source>
</evidence>
<dbReference type="EC" id="2.3.2.3" evidence="3"/>
<feature type="transmembrane region" description="Helical" evidence="14">
    <location>
        <begin position="513"/>
        <end position="533"/>
    </location>
</feature>
<dbReference type="InterPro" id="IPR024320">
    <property type="entry name" value="LPG_synthase_C"/>
</dbReference>
<feature type="transmembrane region" description="Helical" evidence="14">
    <location>
        <begin position="339"/>
        <end position="361"/>
    </location>
</feature>
<keyword evidence="7 14" id="KW-0812">Transmembrane</keyword>
<dbReference type="PANTHER" id="PTHR34697">
    <property type="entry name" value="PHOSPHATIDYLGLYCEROL LYSYLTRANSFERASE"/>
    <property type="match status" value="1"/>
</dbReference>
<accession>A0A443IYD5</accession>
<evidence type="ECO:0000256" key="5">
    <source>
        <dbReference type="ARBA" id="ARBA00022475"/>
    </source>
</evidence>
<keyword evidence="10 14" id="KW-0472">Membrane</keyword>
<feature type="transmembrane region" description="Helical" evidence="14">
    <location>
        <begin position="416"/>
        <end position="434"/>
    </location>
</feature>
<feature type="domain" description="Phosphatidylglycerol lysyltransferase C-terminal" evidence="15">
    <location>
        <begin position="558"/>
        <end position="847"/>
    </location>
</feature>
<feature type="transmembrane region" description="Helical" evidence="14">
    <location>
        <begin position="440"/>
        <end position="458"/>
    </location>
</feature>
<organism evidence="16 17">
    <name type="scientific">Paenirhodobacter populi</name>
    <dbReference type="NCBI Taxonomy" id="2306993"/>
    <lineage>
        <taxon>Bacteria</taxon>
        <taxon>Pseudomonadati</taxon>
        <taxon>Pseudomonadota</taxon>
        <taxon>Alphaproteobacteria</taxon>
        <taxon>Rhodobacterales</taxon>
        <taxon>Rhodobacter group</taxon>
        <taxon>Paenirhodobacter</taxon>
    </lineage>
</organism>
<evidence type="ECO:0000256" key="10">
    <source>
        <dbReference type="ARBA" id="ARBA00023136"/>
    </source>
</evidence>
<evidence type="ECO:0000256" key="7">
    <source>
        <dbReference type="ARBA" id="ARBA00022692"/>
    </source>
</evidence>
<feature type="transmembrane region" description="Helical" evidence="14">
    <location>
        <begin position="180"/>
        <end position="198"/>
    </location>
</feature>
<evidence type="ECO:0000256" key="9">
    <source>
        <dbReference type="ARBA" id="ARBA00023098"/>
    </source>
</evidence>
<evidence type="ECO:0000256" key="12">
    <source>
        <dbReference type="ARBA" id="ARBA00031899"/>
    </source>
</evidence>
<evidence type="ECO:0000256" key="1">
    <source>
        <dbReference type="ARBA" id="ARBA00004651"/>
    </source>
</evidence>
<feature type="transmembrane region" description="Helical" evidence="14">
    <location>
        <begin position="381"/>
        <end position="404"/>
    </location>
</feature>
<dbReference type="SUPFAM" id="SSF55729">
    <property type="entry name" value="Acyl-CoA N-acyltransferases (Nat)"/>
    <property type="match status" value="1"/>
</dbReference>
<dbReference type="GO" id="GO:0006629">
    <property type="term" value="P:lipid metabolic process"/>
    <property type="evidence" value="ECO:0007669"/>
    <property type="project" value="UniProtKB-KW"/>
</dbReference>
<keyword evidence="8 14" id="KW-1133">Transmembrane helix</keyword>
<dbReference type="GO" id="GO:0005886">
    <property type="term" value="C:plasma membrane"/>
    <property type="evidence" value="ECO:0007669"/>
    <property type="project" value="UniProtKB-SubCell"/>
</dbReference>
<dbReference type="Proteomes" id="UP000285710">
    <property type="component" value="Unassembled WGS sequence"/>
</dbReference>
<dbReference type="PANTHER" id="PTHR34697:SF2">
    <property type="entry name" value="PHOSPHATIDYLGLYCEROL LYSYLTRANSFERASE"/>
    <property type="match status" value="1"/>
</dbReference>
<keyword evidence="9" id="KW-0443">Lipid metabolism</keyword>
<reference evidence="16 17" key="2">
    <citation type="submission" date="2019-01" db="EMBL/GenBank/DDBJ databases">
        <authorList>
            <person name="Li Y."/>
        </authorList>
    </citation>
    <scope>NUCLEOTIDE SEQUENCE [LARGE SCALE GENOMIC DNA]</scope>
    <source>
        <strain evidence="16 17">2D-5</strain>
    </source>
</reference>
<comment type="caution">
    <text evidence="16">The sequence shown here is derived from an EMBL/GenBank/DDBJ whole genome shotgun (WGS) entry which is preliminary data.</text>
</comment>
<evidence type="ECO:0000256" key="6">
    <source>
        <dbReference type="ARBA" id="ARBA00022679"/>
    </source>
</evidence>
<evidence type="ECO:0000313" key="17">
    <source>
        <dbReference type="Proteomes" id="UP000285710"/>
    </source>
</evidence>